<reference evidence="2" key="1">
    <citation type="submission" date="2022-11" db="UniProtKB">
        <authorList>
            <consortium name="WormBaseParasite"/>
        </authorList>
    </citation>
    <scope>IDENTIFICATION</scope>
</reference>
<organism evidence="1 2">
    <name type="scientific">Panagrolaimus davidi</name>
    <dbReference type="NCBI Taxonomy" id="227884"/>
    <lineage>
        <taxon>Eukaryota</taxon>
        <taxon>Metazoa</taxon>
        <taxon>Ecdysozoa</taxon>
        <taxon>Nematoda</taxon>
        <taxon>Chromadorea</taxon>
        <taxon>Rhabditida</taxon>
        <taxon>Tylenchina</taxon>
        <taxon>Panagrolaimomorpha</taxon>
        <taxon>Panagrolaimoidea</taxon>
        <taxon>Panagrolaimidae</taxon>
        <taxon>Panagrolaimus</taxon>
    </lineage>
</organism>
<accession>A0A914P7S0</accession>
<dbReference type="GO" id="GO:0042981">
    <property type="term" value="P:regulation of apoptotic process"/>
    <property type="evidence" value="ECO:0007669"/>
    <property type="project" value="InterPro"/>
</dbReference>
<sequence>MFLSLKKFAYDKEKMVQQAFLTLRRGVIERICPPELSHLTMDELKSKLTFLACTMSKERLRTYADGILK</sequence>
<keyword evidence="1" id="KW-1185">Reference proteome</keyword>
<dbReference type="Proteomes" id="UP000887578">
    <property type="component" value="Unplaced"/>
</dbReference>
<proteinExistence type="predicted"/>
<dbReference type="InterPro" id="IPR038991">
    <property type="entry name" value="CAAP1"/>
</dbReference>
<dbReference type="Pfam" id="PF15335">
    <property type="entry name" value="CAAP1"/>
    <property type="match status" value="1"/>
</dbReference>
<protein>
    <submittedName>
        <fullName evidence="2">Uncharacterized protein</fullName>
    </submittedName>
</protein>
<evidence type="ECO:0000313" key="1">
    <source>
        <dbReference type="Proteomes" id="UP000887578"/>
    </source>
</evidence>
<name>A0A914P7S0_9BILA</name>
<dbReference type="WBParaSite" id="PDA_v2.g14050.t1">
    <property type="protein sequence ID" value="PDA_v2.g14050.t1"/>
    <property type="gene ID" value="PDA_v2.g14050"/>
</dbReference>
<evidence type="ECO:0000313" key="2">
    <source>
        <dbReference type="WBParaSite" id="PDA_v2.g14050.t1"/>
    </source>
</evidence>
<dbReference type="AlphaFoldDB" id="A0A914P7S0"/>